<protein>
    <submittedName>
        <fullName evidence="9">L,D-transpeptidase YcbB</fullName>
    </submittedName>
</protein>
<gene>
    <name evidence="9" type="ORF">LPBF_10110</name>
</gene>
<comment type="pathway">
    <text evidence="1 7">Cell wall biogenesis; peptidoglycan biosynthesis.</text>
</comment>
<dbReference type="GO" id="GO:0008360">
    <property type="term" value="P:regulation of cell shape"/>
    <property type="evidence" value="ECO:0007669"/>
    <property type="project" value="UniProtKB-UniRule"/>
</dbReference>
<evidence type="ECO:0000256" key="1">
    <source>
        <dbReference type="ARBA" id="ARBA00004752"/>
    </source>
</evidence>
<feature type="active site" description="Proton donor/acceptor" evidence="7">
    <location>
        <position position="429"/>
    </location>
</feature>
<reference evidence="9 10" key="1">
    <citation type="submission" date="2016-03" db="EMBL/GenBank/DDBJ databases">
        <authorList>
            <person name="Ploux O."/>
        </authorList>
    </citation>
    <scope>NUCLEOTIDE SEQUENCE [LARGE SCALE GENOMIC DNA]</scope>
    <source>
        <strain evidence="9 10">LPB0076</strain>
    </source>
</reference>
<organism evidence="9 10">
    <name type="scientific">Flavobacterium crassostreae</name>
    <dbReference type="NCBI Taxonomy" id="1763534"/>
    <lineage>
        <taxon>Bacteria</taxon>
        <taxon>Pseudomonadati</taxon>
        <taxon>Bacteroidota</taxon>
        <taxon>Flavobacteriia</taxon>
        <taxon>Flavobacteriales</taxon>
        <taxon>Flavobacteriaceae</taxon>
        <taxon>Flavobacterium</taxon>
    </lineage>
</organism>
<dbReference type="Pfam" id="PF03734">
    <property type="entry name" value="YkuD"/>
    <property type="match status" value="1"/>
</dbReference>
<dbReference type="EMBL" id="LVEP01000038">
    <property type="protein sequence ID" value="OCB74345.1"/>
    <property type="molecule type" value="Genomic_DNA"/>
</dbReference>
<evidence type="ECO:0000259" key="8">
    <source>
        <dbReference type="PROSITE" id="PS52029"/>
    </source>
</evidence>
<dbReference type="CDD" id="cd16913">
    <property type="entry name" value="YkuD_like"/>
    <property type="match status" value="1"/>
</dbReference>
<dbReference type="SUPFAM" id="SSF141523">
    <property type="entry name" value="L,D-transpeptidase catalytic domain-like"/>
    <property type="match status" value="1"/>
</dbReference>
<comment type="similarity">
    <text evidence="2">Belongs to the YkuD family.</text>
</comment>
<dbReference type="OrthoDB" id="9778545at2"/>
<dbReference type="STRING" id="1763534.GCA_001831475_00278"/>
<dbReference type="Proteomes" id="UP000093510">
    <property type="component" value="Unassembled WGS sequence"/>
</dbReference>
<sequence length="528" mass="60879">MKKYPIYLMLFLWLFLIVFASCKKKTNPVLAAQASVAKIDSSKFPFDSTQVAAFFDSHPLLKKYQPDVKNLYQKQGYHYVWHTENGINEFANVIHNKINNLGQEGILAKIPYKPEFDLIYEVAKDSKQPNSNAELLTTALYFFYIDKVYHGLDTAKSEEMEWFLPREKQSYEMYTDSLLVDLTQIKKDKKNLFGQYYLLKEYLKKYRKIEQNGGWDSIVMPANKRTLQEGDSAQAIVQLRNRLYATGEITTNSKSAVYDAALAKGVLQFKKSRGNNPTTLVSATNIKDLNTPVTALIKTIVVNMERCRWISKNIAQANELIAVNIPAYELTYIKNKKVVLTSNVVVGKTLNKTVIFSAPMKYIVFSPYWNVPNSIIQKEILPAMKKNRNYLAKHNMEWNNGRIRQKPGPRNSLGLVKFLFPNSNAIYLHDTPSKHLFSREKRAFSHGCIRVEKPTQLANKIMEEDTNWTPEKVDQAMHSGKETWYTLKNKIPVFIGYFTSWVDSEGTLHFYEDVYNRDAPLAALLFEE</sequence>
<dbReference type="PROSITE" id="PS52029">
    <property type="entry name" value="LD_TPASE"/>
    <property type="match status" value="1"/>
</dbReference>
<dbReference type="InterPro" id="IPR005490">
    <property type="entry name" value="LD_TPept_cat_dom"/>
</dbReference>
<comment type="caution">
    <text evidence="9">The sequence shown here is derived from an EMBL/GenBank/DDBJ whole genome shotgun (WGS) entry which is preliminary data.</text>
</comment>
<accession>A0A1B9DXD8</accession>
<dbReference type="Gene3D" id="2.40.440.10">
    <property type="entry name" value="L,D-transpeptidase catalytic domain-like"/>
    <property type="match status" value="1"/>
</dbReference>
<dbReference type="GO" id="GO:0071555">
    <property type="term" value="P:cell wall organization"/>
    <property type="evidence" value="ECO:0007669"/>
    <property type="project" value="UniProtKB-UniRule"/>
</dbReference>
<evidence type="ECO:0000313" key="9">
    <source>
        <dbReference type="EMBL" id="OCB74345.1"/>
    </source>
</evidence>
<dbReference type="PANTHER" id="PTHR41533:SF2">
    <property type="entry name" value="BLR7131 PROTEIN"/>
    <property type="match status" value="1"/>
</dbReference>
<keyword evidence="6 7" id="KW-0961">Cell wall biogenesis/degradation</keyword>
<dbReference type="GO" id="GO:0009252">
    <property type="term" value="P:peptidoglycan biosynthetic process"/>
    <property type="evidence" value="ECO:0007669"/>
    <property type="project" value="UniProtKB-UniPathway"/>
</dbReference>
<dbReference type="InterPro" id="IPR038063">
    <property type="entry name" value="Transpep_catalytic_dom"/>
</dbReference>
<evidence type="ECO:0000256" key="6">
    <source>
        <dbReference type="ARBA" id="ARBA00023316"/>
    </source>
</evidence>
<keyword evidence="5 7" id="KW-0573">Peptidoglycan synthesis</keyword>
<dbReference type="Pfam" id="PF20142">
    <property type="entry name" value="Scaffold"/>
    <property type="match status" value="1"/>
</dbReference>
<dbReference type="InterPro" id="IPR045380">
    <property type="entry name" value="LD_TPept_scaffold_dom"/>
</dbReference>
<evidence type="ECO:0000256" key="7">
    <source>
        <dbReference type="PROSITE-ProRule" id="PRU01373"/>
    </source>
</evidence>
<evidence type="ECO:0000256" key="5">
    <source>
        <dbReference type="ARBA" id="ARBA00022984"/>
    </source>
</evidence>
<feature type="active site" description="Nucleophile" evidence="7">
    <location>
        <position position="448"/>
    </location>
</feature>
<evidence type="ECO:0000313" key="10">
    <source>
        <dbReference type="Proteomes" id="UP000093510"/>
    </source>
</evidence>
<dbReference type="GO" id="GO:0016740">
    <property type="term" value="F:transferase activity"/>
    <property type="evidence" value="ECO:0007669"/>
    <property type="project" value="UniProtKB-KW"/>
</dbReference>
<proteinExistence type="inferred from homology"/>
<keyword evidence="4 7" id="KW-0133">Cell shape</keyword>
<evidence type="ECO:0000256" key="2">
    <source>
        <dbReference type="ARBA" id="ARBA00005992"/>
    </source>
</evidence>
<dbReference type="UniPathway" id="UPA00219"/>
<dbReference type="GO" id="GO:0004180">
    <property type="term" value="F:carboxypeptidase activity"/>
    <property type="evidence" value="ECO:0007669"/>
    <property type="project" value="UniProtKB-ARBA"/>
</dbReference>
<evidence type="ECO:0000256" key="4">
    <source>
        <dbReference type="ARBA" id="ARBA00022960"/>
    </source>
</evidence>
<feature type="domain" description="L,D-TPase catalytic" evidence="8">
    <location>
        <begin position="319"/>
        <end position="474"/>
    </location>
</feature>
<name>A0A1B9DXD8_9FLAO</name>
<evidence type="ECO:0000256" key="3">
    <source>
        <dbReference type="ARBA" id="ARBA00022679"/>
    </source>
</evidence>
<keyword evidence="10" id="KW-1185">Reference proteome</keyword>
<keyword evidence="3" id="KW-0808">Transferase</keyword>
<dbReference type="RefSeq" id="WP_066335887.1">
    <property type="nucleotide sequence ID" value="NZ_CP017688.1"/>
</dbReference>
<dbReference type="PANTHER" id="PTHR41533">
    <property type="entry name" value="L,D-TRANSPEPTIDASE HI_1667-RELATED"/>
    <property type="match status" value="1"/>
</dbReference>
<dbReference type="InterPro" id="IPR052905">
    <property type="entry name" value="LD-transpeptidase_YkuD-like"/>
</dbReference>
<dbReference type="PROSITE" id="PS51257">
    <property type="entry name" value="PROKAR_LIPOPROTEIN"/>
    <property type="match status" value="1"/>
</dbReference>
<dbReference type="AlphaFoldDB" id="A0A1B9DXD8"/>